<evidence type="ECO:0000256" key="4">
    <source>
        <dbReference type="ARBA" id="ARBA00016218"/>
    </source>
</evidence>
<keyword evidence="9" id="KW-0289">Folate biosynthesis</keyword>
<dbReference type="GO" id="GO:0046654">
    <property type="term" value="P:tetrahydrofolate biosynthetic process"/>
    <property type="evidence" value="ECO:0007669"/>
    <property type="project" value="UniProtKB-UniPathway"/>
</dbReference>
<dbReference type="Pfam" id="PF01288">
    <property type="entry name" value="HPPK"/>
    <property type="match status" value="1"/>
</dbReference>
<reference evidence="14 15" key="1">
    <citation type="submission" date="2014-03" db="EMBL/GenBank/DDBJ databases">
        <title>The draft genome sequence of Thioclava dalianensis DLFJ1-1.</title>
        <authorList>
            <person name="Lai Q."/>
            <person name="Shao Z."/>
        </authorList>
    </citation>
    <scope>NUCLEOTIDE SEQUENCE [LARGE SCALE GENOMIC DNA]</scope>
    <source>
        <strain evidence="14 15">DLFJ1-1</strain>
    </source>
</reference>
<dbReference type="Gene3D" id="3.30.70.560">
    <property type="entry name" value="7,8-Dihydro-6-hydroxymethylpterin-pyrophosphokinase HPPK"/>
    <property type="match status" value="1"/>
</dbReference>
<evidence type="ECO:0000256" key="10">
    <source>
        <dbReference type="ARBA" id="ARBA00029409"/>
    </source>
</evidence>
<comment type="pathway">
    <text evidence="1">Cofactor biosynthesis; tetrahydrofolate biosynthesis; 2-amino-4-hydroxy-6-hydroxymethyl-7,8-dihydropteridine diphosphate from 7,8-dihydroneopterin triphosphate: step 4/4.</text>
</comment>
<evidence type="ECO:0000256" key="8">
    <source>
        <dbReference type="ARBA" id="ARBA00022840"/>
    </source>
</evidence>
<evidence type="ECO:0000256" key="6">
    <source>
        <dbReference type="ARBA" id="ARBA00022741"/>
    </source>
</evidence>
<evidence type="ECO:0000256" key="5">
    <source>
        <dbReference type="ARBA" id="ARBA00022679"/>
    </source>
</evidence>
<evidence type="ECO:0000256" key="12">
    <source>
        <dbReference type="ARBA" id="ARBA00033413"/>
    </source>
</evidence>
<dbReference type="PROSITE" id="PS00794">
    <property type="entry name" value="HPPK"/>
    <property type="match status" value="1"/>
</dbReference>
<keyword evidence="8" id="KW-0067">ATP-binding</keyword>
<dbReference type="SUPFAM" id="SSF55083">
    <property type="entry name" value="6-hydroxymethyl-7,8-dihydropterin pyrophosphokinase, HPPK"/>
    <property type="match status" value="1"/>
</dbReference>
<dbReference type="AlphaFoldDB" id="A0A074TFC7"/>
<feature type="domain" description="7,8-dihydro-6-hydroxymethylpterin-pyrophosphokinase" evidence="13">
    <location>
        <begin position="84"/>
        <end position="95"/>
    </location>
</feature>
<dbReference type="EC" id="2.7.6.3" evidence="3"/>
<keyword evidence="6" id="KW-0547">Nucleotide-binding</keyword>
<sequence length="178" mass="20127">MGANLSRGPDGPEAAVSEALILLKLRHFKLKAISRFWRTPAFPEGSGPDFVNACCILQTNLTPNATLEAFHEVEAELGRARTHRWGARVVDIDLLAYEDRVLPSRQEFAHWRDLSLPDQMLHTPERLILPHPRLQDRGFVLIPLVEIAPLWRHPVSGRSVREMCEALPEADKAQIHPI</sequence>
<evidence type="ECO:0000313" key="14">
    <source>
        <dbReference type="EMBL" id="KEP70446.1"/>
    </source>
</evidence>
<dbReference type="GO" id="GO:0005524">
    <property type="term" value="F:ATP binding"/>
    <property type="evidence" value="ECO:0007669"/>
    <property type="project" value="UniProtKB-KW"/>
</dbReference>
<dbReference type="GO" id="GO:0016301">
    <property type="term" value="F:kinase activity"/>
    <property type="evidence" value="ECO:0007669"/>
    <property type="project" value="UniProtKB-KW"/>
</dbReference>
<dbReference type="CDD" id="cd00483">
    <property type="entry name" value="HPPK"/>
    <property type="match status" value="1"/>
</dbReference>
<dbReference type="GO" id="GO:0046656">
    <property type="term" value="P:folic acid biosynthetic process"/>
    <property type="evidence" value="ECO:0007669"/>
    <property type="project" value="UniProtKB-KW"/>
</dbReference>
<comment type="caution">
    <text evidence="14">The sequence shown here is derived from an EMBL/GenBank/DDBJ whole genome shotgun (WGS) entry which is preliminary data.</text>
</comment>
<accession>A0A074TFC7</accession>
<protein>
    <recommendedName>
        <fullName evidence="4">2-amino-4-hydroxy-6-hydroxymethyldihydropteridine pyrophosphokinase</fullName>
        <ecNumber evidence="3">2.7.6.3</ecNumber>
    </recommendedName>
    <alternativeName>
        <fullName evidence="11">6-hydroxymethyl-7,8-dihydropterin pyrophosphokinase</fullName>
    </alternativeName>
    <alternativeName>
        <fullName evidence="12">7,8-dihydro-6-hydroxymethylpterin-pyrophosphokinase</fullName>
    </alternativeName>
</protein>
<evidence type="ECO:0000256" key="1">
    <source>
        <dbReference type="ARBA" id="ARBA00005051"/>
    </source>
</evidence>
<organism evidence="14 15">
    <name type="scientific">Thioclava dalianensis</name>
    <dbReference type="NCBI Taxonomy" id="1185766"/>
    <lineage>
        <taxon>Bacteria</taxon>
        <taxon>Pseudomonadati</taxon>
        <taxon>Pseudomonadota</taxon>
        <taxon>Alphaproteobacteria</taxon>
        <taxon>Rhodobacterales</taxon>
        <taxon>Paracoccaceae</taxon>
        <taxon>Thioclava</taxon>
    </lineage>
</organism>
<dbReference type="RefSeq" id="WP_245739620.1">
    <property type="nucleotide sequence ID" value="NZ_JHEH01000006.1"/>
</dbReference>
<comment type="function">
    <text evidence="10">Catalyzes the transfer of pyrophosphate from adenosine triphosphate (ATP) to 6-hydroxymethyl-7,8-dihydropterin, an enzymatic step in folate biosynthesis pathway.</text>
</comment>
<keyword evidence="7 14" id="KW-0418">Kinase</keyword>
<evidence type="ECO:0000256" key="11">
    <source>
        <dbReference type="ARBA" id="ARBA00029766"/>
    </source>
</evidence>
<evidence type="ECO:0000256" key="9">
    <source>
        <dbReference type="ARBA" id="ARBA00022909"/>
    </source>
</evidence>
<dbReference type="NCBIfam" id="TIGR01498">
    <property type="entry name" value="folK"/>
    <property type="match status" value="1"/>
</dbReference>
<name>A0A074TFC7_9RHOB</name>
<dbReference type="Proteomes" id="UP000027725">
    <property type="component" value="Unassembled WGS sequence"/>
</dbReference>
<evidence type="ECO:0000259" key="13">
    <source>
        <dbReference type="PROSITE" id="PS00794"/>
    </source>
</evidence>
<proteinExistence type="inferred from homology"/>
<comment type="similarity">
    <text evidence="2">Belongs to the HPPK family.</text>
</comment>
<evidence type="ECO:0000256" key="2">
    <source>
        <dbReference type="ARBA" id="ARBA00005810"/>
    </source>
</evidence>
<dbReference type="STRING" id="1185766.SAMN05216224_10438"/>
<keyword evidence="15" id="KW-1185">Reference proteome</keyword>
<dbReference type="PANTHER" id="PTHR43071">
    <property type="entry name" value="2-AMINO-4-HYDROXY-6-HYDROXYMETHYLDIHYDROPTERIDINE PYROPHOSPHOKINASE"/>
    <property type="match status" value="1"/>
</dbReference>
<gene>
    <name evidence="14" type="ORF">DL1_18050</name>
</gene>
<evidence type="ECO:0000256" key="3">
    <source>
        <dbReference type="ARBA" id="ARBA00013253"/>
    </source>
</evidence>
<evidence type="ECO:0000313" key="15">
    <source>
        <dbReference type="Proteomes" id="UP000027725"/>
    </source>
</evidence>
<evidence type="ECO:0000256" key="7">
    <source>
        <dbReference type="ARBA" id="ARBA00022777"/>
    </source>
</evidence>
<dbReference type="UniPathway" id="UPA00077">
    <property type="reaction ID" value="UER00155"/>
</dbReference>
<dbReference type="GO" id="GO:0003848">
    <property type="term" value="F:2-amino-4-hydroxy-6-hydroxymethyldihydropteridine diphosphokinase activity"/>
    <property type="evidence" value="ECO:0007669"/>
    <property type="project" value="UniProtKB-EC"/>
</dbReference>
<dbReference type="InterPro" id="IPR000550">
    <property type="entry name" value="Hppk"/>
</dbReference>
<dbReference type="EMBL" id="JHEH01000006">
    <property type="protein sequence ID" value="KEP70446.1"/>
    <property type="molecule type" value="Genomic_DNA"/>
</dbReference>
<dbReference type="eggNOG" id="COG0801">
    <property type="taxonomic scope" value="Bacteria"/>
</dbReference>
<keyword evidence="5" id="KW-0808">Transferase</keyword>
<dbReference type="PANTHER" id="PTHR43071:SF1">
    <property type="entry name" value="2-AMINO-4-HYDROXY-6-HYDROXYMETHYLDIHYDROPTERIDINE PYROPHOSPHOKINASE"/>
    <property type="match status" value="1"/>
</dbReference>
<dbReference type="InterPro" id="IPR035907">
    <property type="entry name" value="Hppk_sf"/>
</dbReference>